<sequence length="157" mass="17414">MRTIGAATCRGDRGSRRVMVRAGYAGSPQTVVKGCSFYNEGGADVRDRAKRAVRLGEGKIAGACAPQIRFRKAGVPNYHPSPLRRCVPRLDARRGGPASLRSPRSDPWQRGVRTKYSSATLLSIGIFKNLSHRSLLYRMFCDSVAIRHPIFAAWNRR</sequence>
<dbReference type="Proteomes" id="UP000008291">
    <property type="component" value="Chromosome"/>
</dbReference>
<evidence type="ECO:0000313" key="2">
    <source>
        <dbReference type="Proteomes" id="UP000008291"/>
    </source>
</evidence>
<accession>Q3SJH7</accession>
<reference evidence="1 2" key="1">
    <citation type="journal article" date="2006" name="J. Bacteriol.">
        <title>The genome sequence of the obligately chemolithoautotrophic, facultatively anaerobic bacterium Thiobacillus denitrificans.</title>
        <authorList>
            <person name="Beller H.R."/>
            <person name="Chain P.S."/>
            <person name="Letain T.E."/>
            <person name="Chakicherla A."/>
            <person name="Larimer F.W."/>
            <person name="Richardson P.M."/>
            <person name="Coleman M.A."/>
            <person name="Wood A.P."/>
            <person name="Kelly D.P."/>
        </authorList>
    </citation>
    <scope>NUCLEOTIDE SEQUENCE [LARGE SCALE GENOMIC DNA]</scope>
    <source>
        <strain evidence="1 2">ATCC 25259</strain>
    </source>
</reference>
<dbReference type="STRING" id="292415.Tbd_1231"/>
<keyword evidence="2" id="KW-1185">Reference proteome</keyword>
<name>Q3SJH7_THIDA</name>
<dbReference type="EMBL" id="CP000116">
    <property type="protein sequence ID" value="AAZ97184.1"/>
    <property type="molecule type" value="Genomic_DNA"/>
</dbReference>
<dbReference type="KEGG" id="tbd:Tbd_1231"/>
<dbReference type="AlphaFoldDB" id="Q3SJH7"/>
<evidence type="ECO:0000313" key="1">
    <source>
        <dbReference type="EMBL" id="AAZ97184.1"/>
    </source>
</evidence>
<gene>
    <name evidence="1" type="ordered locus">Tbd_1231</name>
</gene>
<dbReference type="HOGENOM" id="CLU_1677049_0_0_4"/>
<protein>
    <submittedName>
        <fullName evidence="1">Uncharacterized protein</fullName>
    </submittedName>
</protein>
<organism evidence="1 2">
    <name type="scientific">Thiobacillus denitrificans (strain ATCC 25259 / T1)</name>
    <dbReference type="NCBI Taxonomy" id="292415"/>
    <lineage>
        <taxon>Bacteria</taxon>
        <taxon>Pseudomonadati</taxon>
        <taxon>Pseudomonadota</taxon>
        <taxon>Betaproteobacteria</taxon>
        <taxon>Nitrosomonadales</taxon>
        <taxon>Thiobacillaceae</taxon>
        <taxon>Thiobacillus</taxon>
    </lineage>
</organism>
<proteinExistence type="predicted"/>